<feature type="transmembrane region" description="Helical" evidence="7">
    <location>
        <begin position="77"/>
        <end position="96"/>
    </location>
</feature>
<keyword evidence="7" id="KW-0573">Peptidoglycan synthesis</keyword>
<feature type="transmembrane region" description="Helical" evidence="7">
    <location>
        <begin position="6"/>
        <end position="26"/>
    </location>
</feature>
<feature type="transmembrane region" description="Helical" evidence="7">
    <location>
        <begin position="108"/>
        <end position="127"/>
    </location>
</feature>
<dbReference type="InterPro" id="IPR018480">
    <property type="entry name" value="PNAcMuramoyl-5peptid_Trfase_CS"/>
</dbReference>
<evidence type="ECO:0000256" key="1">
    <source>
        <dbReference type="ARBA" id="ARBA00004141"/>
    </source>
</evidence>
<dbReference type="GO" id="GO:0008963">
    <property type="term" value="F:phospho-N-acetylmuramoyl-pentapeptide-transferase activity"/>
    <property type="evidence" value="ECO:0007669"/>
    <property type="project" value="UniProtKB-UniRule"/>
</dbReference>
<evidence type="ECO:0000256" key="8">
    <source>
        <dbReference type="NCBIfam" id="TIGR00445"/>
    </source>
</evidence>
<dbReference type="GO" id="GO:0051992">
    <property type="term" value="F:UDP-N-acetylmuramoyl-L-alanyl-D-glutamyl-meso-2,6-diaminopimelyl-D-alanyl-D-alanine:undecaprenyl-phosphate transferase activity"/>
    <property type="evidence" value="ECO:0007669"/>
    <property type="project" value="RHEA"/>
</dbReference>
<keyword evidence="3 7" id="KW-0808">Transferase</keyword>
<keyword evidence="7 9" id="KW-0460">Magnesium</keyword>
<dbReference type="EMBL" id="FNGO01000004">
    <property type="protein sequence ID" value="SDL38851.1"/>
    <property type="molecule type" value="Genomic_DNA"/>
</dbReference>
<dbReference type="HAMAP" id="MF_00038">
    <property type="entry name" value="MraY"/>
    <property type="match status" value="1"/>
</dbReference>
<feature type="binding site" evidence="9">
    <location>
        <position position="165"/>
    </location>
    <ligand>
        <name>Mg(2+)</name>
        <dbReference type="ChEBI" id="CHEBI:18420"/>
    </ligand>
</feature>
<keyword evidence="7" id="KW-0131">Cell cycle</keyword>
<evidence type="ECO:0000256" key="5">
    <source>
        <dbReference type="ARBA" id="ARBA00022989"/>
    </source>
</evidence>
<dbReference type="GO" id="GO:0046872">
    <property type="term" value="F:metal ion binding"/>
    <property type="evidence" value="ECO:0007669"/>
    <property type="project" value="UniProtKB-KW"/>
</dbReference>
<dbReference type="GO" id="GO:0009252">
    <property type="term" value="P:peptidoglycan biosynthetic process"/>
    <property type="evidence" value="ECO:0007669"/>
    <property type="project" value="UniProtKB-UniRule"/>
</dbReference>
<dbReference type="RefSeq" id="WP_089758482.1">
    <property type="nucleotide sequence ID" value="NZ_FNGO01000004.1"/>
</dbReference>
<evidence type="ECO:0000256" key="3">
    <source>
        <dbReference type="ARBA" id="ARBA00022679"/>
    </source>
</evidence>
<comment type="function">
    <text evidence="7">Catalyzes the initial step of the lipid cycle reactions in the biosynthesis of the cell wall peptidoglycan: transfers peptidoglycan precursor phospho-MurNAc-pentapeptide from UDP-MurNAc-pentapeptide onto the lipid carrier undecaprenyl phosphate, yielding undecaprenyl-pyrophosphoryl-MurNAc-pentapeptide, known as lipid I.</text>
</comment>
<evidence type="ECO:0000256" key="6">
    <source>
        <dbReference type="ARBA" id="ARBA00023136"/>
    </source>
</evidence>
<dbReference type="Pfam" id="PF00953">
    <property type="entry name" value="Glycos_transf_4"/>
    <property type="match status" value="1"/>
</dbReference>
<comment type="similarity">
    <text evidence="2 7">Belongs to the glycosyltransferase 4 family. MraY subfamily.</text>
</comment>
<evidence type="ECO:0000313" key="10">
    <source>
        <dbReference type="EMBL" id="SDL38851.1"/>
    </source>
</evidence>
<dbReference type="PANTHER" id="PTHR22926:SF5">
    <property type="entry name" value="PHOSPHO-N-ACETYLMURAMOYL-PENTAPEPTIDE-TRANSFERASE HOMOLOG"/>
    <property type="match status" value="1"/>
</dbReference>
<keyword evidence="7" id="KW-0133">Cell shape</keyword>
<keyword evidence="4 7" id="KW-0812">Transmembrane</keyword>
<dbReference type="InterPro" id="IPR003524">
    <property type="entry name" value="PNAcMuramoyl-5peptid_Trfase"/>
</dbReference>
<dbReference type="AlphaFoldDB" id="A0A1G9JN14"/>
<feature type="transmembrane region" description="Helical" evidence="7">
    <location>
        <begin position="172"/>
        <end position="189"/>
    </location>
</feature>
<accession>A0A1G9JN14</accession>
<organism evidence="10 11">
    <name type="scientific">Halarsenatibacter silvermanii</name>
    <dbReference type="NCBI Taxonomy" id="321763"/>
    <lineage>
        <taxon>Bacteria</taxon>
        <taxon>Bacillati</taxon>
        <taxon>Bacillota</taxon>
        <taxon>Clostridia</taxon>
        <taxon>Halanaerobiales</taxon>
        <taxon>Halarsenatibacteraceae</taxon>
        <taxon>Halarsenatibacter</taxon>
    </lineage>
</organism>
<keyword evidence="7" id="KW-1003">Cell membrane</keyword>
<keyword evidence="7" id="KW-0132">Cell division</keyword>
<dbReference type="STRING" id="321763.SAMN04488692_10441"/>
<evidence type="ECO:0000256" key="4">
    <source>
        <dbReference type="ARBA" id="ARBA00022692"/>
    </source>
</evidence>
<comment type="cofactor">
    <cofactor evidence="7 9">
        <name>Mg(2+)</name>
        <dbReference type="ChEBI" id="CHEBI:18420"/>
    </cofactor>
</comment>
<dbReference type="InterPro" id="IPR000715">
    <property type="entry name" value="Glycosyl_transferase_4"/>
</dbReference>
<feature type="binding site" evidence="9">
    <location>
        <position position="225"/>
    </location>
    <ligand>
        <name>Mg(2+)</name>
        <dbReference type="ChEBI" id="CHEBI:18420"/>
    </ligand>
</feature>
<protein>
    <recommendedName>
        <fullName evidence="7 8">Phospho-N-acetylmuramoyl-pentapeptide-transferase</fullName>
        <ecNumber evidence="7 8">2.7.8.13</ecNumber>
    </recommendedName>
    <alternativeName>
        <fullName evidence="7">UDP-MurNAc-pentapeptide phosphotransferase</fullName>
    </alternativeName>
</protein>
<proteinExistence type="inferred from homology"/>
<evidence type="ECO:0000313" key="11">
    <source>
        <dbReference type="Proteomes" id="UP000199476"/>
    </source>
</evidence>
<comment type="pathway">
    <text evidence="7">Cell wall biogenesis; peptidoglycan biosynthesis.</text>
</comment>
<gene>
    <name evidence="7" type="primary">mraY</name>
    <name evidence="10" type="ORF">SAMN04488692_10441</name>
</gene>
<dbReference type="GO" id="GO:0071555">
    <property type="term" value="P:cell wall organization"/>
    <property type="evidence" value="ECO:0007669"/>
    <property type="project" value="UniProtKB-KW"/>
</dbReference>
<feature type="transmembrane region" description="Helical" evidence="7">
    <location>
        <begin position="195"/>
        <end position="214"/>
    </location>
</feature>
<dbReference type="EC" id="2.7.8.13" evidence="7 8"/>
<feature type="transmembrane region" description="Helical" evidence="7">
    <location>
        <begin position="247"/>
        <end position="269"/>
    </location>
</feature>
<comment type="catalytic activity">
    <reaction evidence="7">
        <text>UDP-N-acetyl-alpha-D-muramoyl-L-alanyl-gamma-D-glutamyl-meso-2,6-diaminopimeloyl-D-alanyl-D-alanine + di-trans,octa-cis-undecaprenyl phosphate = di-trans,octa-cis-undecaprenyl diphospho-N-acetyl-alpha-D-muramoyl-L-alanyl-D-glutamyl-meso-2,6-diaminopimeloyl-D-alanyl-D-alanine + UMP</text>
        <dbReference type="Rhea" id="RHEA:28386"/>
        <dbReference type="ChEBI" id="CHEBI:57865"/>
        <dbReference type="ChEBI" id="CHEBI:60392"/>
        <dbReference type="ChEBI" id="CHEBI:61386"/>
        <dbReference type="ChEBI" id="CHEBI:61387"/>
        <dbReference type="EC" id="2.7.8.13"/>
    </reaction>
</comment>
<dbReference type="NCBIfam" id="TIGR00445">
    <property type="entry name" value="mraY"/>
    <property type="match status" value="1"/>
</dbReference>
<feature type="transmembrane region" description="Helical" evidence="7">
    <location>
        <begin position="221"/>
        <end position="241"/>
    </location>
</feature>
<comment type="subcellular location">
    <subcellularLocation>
        <location evidence="7">Cell membrane</location>
        <topology evidence="7">Multi-pass membrane protein</topology>
    </subcellularLocation>
    <subcellularLocation>
        <location evidence="1">Membrane</location>
        <topology evidence="1">Multi-pass membrane protein</topology>
    </subcellularLocation>
</comment>
<dbReference type="UniPathway" id="UPA00219"/>
<evidence type="ECO:0000256" key="2">
    <source>
        <dbReference type="ARBA" id="ARBA00005583"/>
    </source>
</evidence>
<keyword evidence="7 9" id="KW-0479">Metal-binding</keyword>
<dbReference type="OrthoDB" id="9805475at2"/>
<keyword evidence="7" id="KW-0961">Cell wall biogenesis/degradation</keyword>
<dbReference type="Proteomes" id="UP000199476">
    <property type="component" value="Unassembled WGS sequence"/>
</dbReference>
<dbReference type="PANTHER" id="PTHR22926">
    <property type="entry name" value="PHOSPHO-N-ACETYLMURAMOYL-PENTAPEPTIDE-TRANSFERASE"/>
    <property type="match status" value="1"/>
</dbReference>
<dbReference type="CDD" id="cd06852">
    <property type="entry name" value="GT_MraY"/>
    <property type="match status" value="1"/>
</dbReference>
<dbReference type="GO" id="GO:0051301">
    <property type="term" value="P:cell division"/>
    <property type="evidence" value="ECO:0007669"/>
    <property type="project" value="UniProtKB-KW"/>
</dbReference>
<keyword evidence="6 7" id="KW-0472">Membrane</keyword>
<dbReference type="GO" id="GO:0005886">
    <property type="term" value="C:plasma membrane"/>
    <property type="evidence" value="ECO:0007669"/>
    <property type="project" value="UniProtKB-SubCell"/>
</dbReference>
<sequence length="318" mass="34965">MDSAIFNFSIPFFIVLLSMPLMLPLLKKFELYQEIRELGPDSHRKKKGVPTLGGILFFPAMLFSSILFLPFNFLTSIILLIIAINWSVGVIDDLLIIKKSSAEGISGWVKLIVQGLTGLLLGLSMYYTEISISLFIPLIGDWLDPGILIIPLAVLVMMATTNAVNLSDGLDGLAAGLVIITVIFALPFLHEQGQIILSLLSLQGAGIMLGFLWFNFHPAAVFMGDSGSLMMGALLAAVLTYSGYSLLLVILGGVFVMEALSVIIQVLYFKWTGGKRVFKMTPLHHHFELAGWPETRVTSRFYIIQIIFGLAALFIGYM</sequence>
<dbReference type="GO" id="GO:0008360">
    <property type="term" value="P:regulation of cell shape"/>
    <property type="evidence" value="ECO:0007669"/>
    <property type="project" value="UniProtKB-KW"/>
</dbReference>
<keyword evidence="5 7" id="KW-1133">Transmembrane helix</keyword>
<feature type="transmembrane region" description="Helical" evidence="7">
    <location>
        <begin position="301"/>
        <end position="317"/>
    </location>
</feature>
<name>A0A1G9JN14_9FIRM</name>
<reference evidence="10 11" key="1">
    <citation type="submission" date="2016-10" db="EMBL/GenBank/DDBJ databases">
        <authorList>
            <person name="de Groot N.N."/>
        </authorList>
    </citation>
    <scope>NUCLEOTIDE SEQUENCE [LARGE SCALE GENOMIC DNA]</scope>
    <source>
        <strain evidence="10 11">SLAS-1</strain>
    </source>
</reference>
<evidence type="ECO:0000256" key="7">
    <source>
        <dbReference type="HAMAP-Rule" id="MF_00038"/>
    </source>
</evidence>
<dbReference type="PROSITE" id="PS01348">
    <property type="entry name" value="MRAY_2"/>
    <property type="match status" value="1"/>
</dbReference>
<keyword evidence="11" id="KW-1185">Reference proteome</keyword>
<evidence type="ECO:0000256" key="9">
    <source>
        <dbReference type="PIRSR" id="PIRSR600715-1"/>
    </source>
</evidence>